<proteinExistence type="predicted"/>
<dbReference type="EMBL" id="CAJOBB010000074">
    <property type="protein sequence ID" value="CAF3547416.1"/>
    <property type="molecule type" value="Genomic_DNA"/>
</dbReference>
<gene>
    <name evidence="2" type="ORF">KXQ929_LOCUS2478</name>
</gene>
<dbReference type="Proteomes" id="UP000663868">
    <property type="component" value="Unassembled WGS sequence"/>
</dbReference>
<protein>
    <submittedName>
        <fullName evidence="2">Uncharacterized protein</fullName>
    </submittedName>
</protein>
<evidence type="ECO:0000313" key="2">
    <source>
        <dbReference type="EMBL" id="CAF3547416.1"/>
    </source>
</evidence>
<feature type="region of interest" description="Disordered" evidence="1">
    <location>
        <begin position="152"/>
        <end position="174"/>
    </location>
</feature>
<dbReference type="AlphaFoldDB" id="A0A818K180"/>
<feature type="compositionally biased region" description="Polar residues" evidence="1">
    <location>
        <begin position="152"/>
        <end position="164"/>
    </location>
</feature>
<sequence length="266" mass="31258">MNNQNSTGQYRLFRKTNWSKERFFKNQSLHKTSRYLITISINYLLEHKQRILCKQNNEIYESIQEIDQHLDVLTDKFYTLNDICLFLRMSPTNYFEERMTRLRHSTKQYLAAIEQEIHEEVEHWQDIHSILSQPLLKPGLLRSYYGGLPQPVQQSPSSELNTIQEENETRETTSIKSNRILAPISKFSILSNGFIQQQNLLPNKLNKSFAKYQSLVDDSLTGDENFTPTKLYKTFIAADDINHTIILSYFIDSENDTTDDTVIYID</sequence>
<accession>A0A818K180</accession>
<reference evidence="2" key="1">
    <citation type="submission" date="2021-02" db="EMBL/GenBank/DDBJ databases">
        <authorList>
            <person name="Nowell W R."/>
        </authorList>
    </citation>
    <scope>NUCLEOTIDE SEQUENCE</scope>
</reference>
<comment type="caution">
    <text evidence="2">The sequence shown here is derived from an EMBL/GenBank/DDBJ whole genome shotgun (WGS) entry which is preliminary data.</text>
</comment>
<organism evidence="2 3">
    <name type="scientific">Adineta steineri</name>
    <dbReference type="NCBI Taxonomy" id="433720"/>
    <lineage>
        <taxon>Eukaryota</taxon>
        <taxon>Metazoa</taxon>
        <taxon>Spiralia</taxon>
        <taxon>Gnathifera</taxon>
        <taxon>Rotifera</taxon>
        <taxon>Eurotatoria</taxon>
        <taxon>Bdelloidea</taxon>
        <taxon>Adinetida</taxon>
        <taxon>Adinetidae</taxon>
        <taxon>Adineta</taxon>
    </lineage>
</organism>
<name>A0A818K180_9BILA</name>
<evidence type="ECO:0000313" key="3">
    <source>
        <dbReference type="Proteomes" id="UP000663868"/>
    </source>
</evidence>
<evidence type="ECO:0000256" key="1">
    <source>
        <dbReference type="SAM" id="MobiDB-lite"/>
    </source>
</evidence>